<accession>A0AAV4JD09</accession>
<keyword evidence="11" id="KW-1185">Reference proteome</keyword>
<evidence type="ECO:0000313" key="11">
    <source>
        <dbReference type="Proteomes" id="UP000762676"/>
    </source>
</evidence>
<feature type="transmembrane region" description="Helical" evidence="8">
    <location>
        <begin position="105"/>
        <end position="130"/>
    </location>
</feature>
<evidence type="ECO:0000259" key="9">
    <source>
        <dbReference type="PROSITE" id="PS50262"/>
    </source>
</evidence>
<evidence type="ECO:0000313" key="10">
    <source>
        <dbReference type="EMBL" id="GFS20236.1"/>
    </source>
</evidence>
<keyword evidence="2 8" id="KW-0812">Transmembrane</keyword>
<dbReference type="AlphaFoldDB" id="A0AAV4JD09"/>
<keyword evidence="3 8" id="KW-1133">Transmembrane helix</keyword>
<reference evidence="10 11" key="1">
    <citation type="journal article" date="2021" name="Elife">
        <title>Chloroplast acquisition without the gene transfer in kleptoplastic sea slugs, Plakobranchus ocellatus.</title>
        <authorList>
            <person name="Maeda T."/>
            <person name="Takahashi S."/>
            <person name="Yoshida T."/>
            <person name="Shimamura S."/>
            <person name="Takaki Y."/>
            <person name="Nagai Y."/>
            <person name="Toyoda A."/>
            <person name="Suzuki Y."/>
            <person name="Arimoto A."/>
            <person name="Ishii H."/>
            <person name="Satoh N."/>
            <person name="Nishiyama T."/>
            <person name="Hasebe M."/>
            <person name="Maruyama T."/>
            <person name="Minagawa J."/>
            <person name="Obokata J."/>
            <person name="Shigenobu S."/>
        </authorList>
    </citation>
    <scope>NUCLEOTIDE SEQUENCE [LARGE SCALE GENOMIC DNA]</scope>
</reference>
<dbReference type="SUPFAM" id="SSF81321">
    <property type="entry name" value="Family A G protein-coupled receptor-like"/>
    <property type="match status" value="1"/>
</dbReference>
<evidence type="ECO:0000256" key="1">
    <source>
        <dbReference type="ARBA" id="ARBA00004141"/>
    </source>
</evidence>
<evidence type="ECO:0000256" key="6">
    <source>
        <dbReference type="ARBA" id="ARBA00023170"/>
    </source>
</evidence>
<dbReference type="InterPro" id="IPR017452">
    <property type="entry name" value="GPCR_Rhodpsn_7TM"/>
</dbReference>
<evidence type="ECO:0000256" key="8">
    <source>
        <dbReference type="SAM" id="Phobius"/>
    </source>
</evidence>
<organism evidence="10 11">
    <name type="scientific">Elysia marginata</name>
    <dbReference type="NCBI Taxonomy" id="1093978"/>
    <lineage>
        <taxon>Eukaryota</taxon>
        <taxon>Metazoa</taxon>
        <taxon>Spiralia</taxon>
        <taxon>Lophotrochozoa</taxon>
        <taxon>Mollusca</taxon>
        <taxon>Gastropoda</taxon>
        <taxon>Heterobranchia</taxon>
        <taxon>Euthyneura</taxon>
        <taxon>Panpulmonata</taxon>
        <taxon>Sacoglossa</taxon>
        <taxon>Placobranchoidea</taxon>
        <taxon>Plakobranchidae</taxon>
        <taxon>Elysia</taxon>
    </lineage>
</organism>
<keyword evidence="4" id="KW-0297">G-protein coupled receptor</keyword>
<dbReference type="PROSITE" id="PS50262">
    <property type="entry name" value="G_PROTEIN_RECEP_F1_2"/>
    <property type="match status" value="1"/>
</dbReference>
<evidence type="ECO:0000256" key="4">
    <source>
        <dbReference type="ARBA" id="ARBA00023040"/>
    </source>
</evidence>
<dbReference type="Proteomes" id="UP000762676">
    <property type="component" value="Unassembled WGS sequence"/>
</dbReference>
<dbReference type="InterPro" id="IPR000276">
    <property type="entry name" value="GPCR_Rhodpsn"/>
</dbReference>
<protein>
    <submittedName>
        <fullName evidence="10">Cholecystokinin receptor type A</fullName>
    </submittedName>
</protein>
<keyword evidence="5 8" id="KW-0472">Membrane</keyword>
<dbReference type="GO" id="GO:0008188">
    <property type="term" value="F:neuropeptide receptor activity"/>
    <property type="evidence" value="ECO:0007669"/>
    <property type="project" value="TreeGrafter"/>
</dbReference>
<dbReference type="PRINTS" id="PR00237">
    <property type="entry name" value="GPCRRHODOPSN"/>
</dbReference>
<comment type="caution">
    <text evidence="10">The sequence shown here is derived from an EMBL/GenBank/DDBJ whole genome shotgun (WGS) entry which is preliminary data.</text>
</comment>
<feature type="transmembrane region" description="Helical" evidence="8">
    <location>
        <begin position="71"/>
        <end position="93"/>
    </location>
</feature>
<dbReference type="Pfam" id="PF00001">
    <property type="entry name" value="7tm_1"/>
    <property type="match status" value="1"/>
</dbReference>
<dbReference type="GO" id="GO:0005886">
    <property type="term" value="C:plasma membrane"/>
    <property type="evidence" value="ECO:0007669"/>
    <property type="project" value="TreeGrafter"/>
</dbReference>
<keyword evidence="6 10" id="KW-0675">Receptor</keyword>
<proteinExistence type="predicted"/>
<comment type="subcellular location">
    <subcellularLocation>
        <location evidence="1">Membrane</location>
        <topology evidence="1">Multi-pass membrane protein</topology>
    </subcellularLocation>
</comment>
<dbReference type="EMBL" id="BMAT01013783">
    <property type="protein sequence ID" value="GFS20236.1"/>
    <property type="molecule type" value="Genomic_DNA"/>
</dbReference>
<keyword evidence="7" id="KW-0807">Transducer</keyword>
<evidence type="ECO:0000256" key="3">
    <source>
        <dbReference type="ARBA" id="ARBA00022989"/>
    </source>
</evidence>
<evidence type="ECO:0000256" key="7">
    <source>
        <dbReference type="ARBA" id="ARBA00023224"/>
    </source>
</evidence>
<name>A0AAV4JD09_9GAST</name>
<dbReference type="PANTHER" id="PTHR24238">
    <property type="entry name" value="G-PROTEIN COUPLED RECEPTOR"/>
    <property type="match status" value="1"/>
</dbReference>
<feature type="domain" description="G-protein coupled receptors family 1 profile" evidence="9">
    <location>
        <begin position="84"/>
        <end position="146"/>
    </location>
</feature>
<sequence length="270" mass="29801">MGDNSTLTSSLAYVNMTPTTSTTTNVQNMFIDTISNLSNFFADNQSDSSNRSNASLRGGPPGNSMFMMAQIPFYVLIFLLSVVGNILVIVTVIQNKKMRSLTNVFLLNLSVSDLLLSVFCMPFTLIPVYLKDFIFGEVMCVLVRYLQGFYDNWRGGGDDYCVYIDQSGLSSLYRTKWGEYYFTPWSEVAHRSSSLPSILWPRIVDKYLSVTGAAAASISTPSPLPSRGSVSKPWGVPSMVIRPVNRTIAPHHGESPLVPVGLAIRLGLFH</sequence>
<evidence type="ECO:0000256" key="5">
    <source>
        <dbReference type="ARBA" id="ARBA00023136"/>
    </source>
</evidence>
<gene>
    <name evidence="10" type="ORF">ElyMa_006894300</name>
</gene>
<evidence type="ECO:0000256" key="2">
    <source>
        <dbReference type="ARBA" id="ARBA00022692"/>
    </source>
</evidence>
<dbReference type="Gene3D" id="1.20.1070.10">
    <property type="entry name" value="Rhodopsin 7-helix transmembrane proteins"/>
    <property type="match status" value="1"/>
</dbReference>
<dbReference type="PANTHER" id="PTHR24238:SF75">
    <property type="entry name" value="CHOLECYSTOKININ-LIKE RECEPTOR AT 17D1-RELATED"/>
    <property type="match status" value="1"/>
</dbReference>